<dbReference type="Proteomes" id="UP000504603">
    <property type="component" value="Unplaced"/>
</dbReference>
<dbReference type="RefSeq" id="XP_022154731.1">
    <property type="nucleotide sequence ID" value="XM_022299039.1"/>
</dbReference>
<dbReference type="Pfam" id="PF05553">
    <property type="entry name" value="DUF761"/>
    <property type="match status" value="1"/>
</dbReference>
<dbReference type="InterPro" id="IPR008480">
    <property type="entry name" value="DUF761_pln"/>
</dbReference>
<name>A0A6J1DPK7_MOMCH</name>
<protein>
    <submittedName>
        <fullName evidence="2">Uncharacterized protein LOC111021911</fullName>
    </submittedName>
</protein>
<accession>A0A6J1DPK7</accession>
<dbReference type="PANTHER" id="PTHR33265">
    <property type="entry name" value="AVR9/CF-9 RAPIDLY ELICITED PROTEIN-RELATED"/>
    <property type="match status" value="1"/>
</dbReference>
<reference evidence="2" key="1">
    <citation type="submission" date="2025-08" db="UniProtKB">
        <authorList>
            <consortium name="RefSeq"/>
        </authorList>
    </citation>
    <scope>IDENTIFICATION</scope>
    <source>
        <strain evidence="2">OHB3-1</strain>
    </source>
</reference>
<dbReference type="AlphaFoldDB" id="A0A6J1DPK7"/>
<dbReference type="OrthoDB" id="696337at2759"/>
<evidence type="ECO:0000313" key="2">
    <source>
        <dbReference type="RefSeq" id="XP_022154731.1"/>
    </source>
</evidence>
<organism evidence="1 2">
    <name type="scientific">Momordica charantia</name>
    <name type="common">Bitter gourd</name>
    <name type="synonym">Balsam pear</name>
    <dbReference type="NCBI Taxonomy" id="3673"/>
    <lineage>
        <taxon>Eukaryota</taxon>
        <taxon>Viridiplantae</taxon>
        <taxon>Streptophyta</taxon>
        <taxon>Embryophyta</taxon>
        <taxon>Tracheophyta</taxon>
        <taxon>Spermatophyta</taxon>
        <taxon>Magnoliopsida</taxon>
        <taxon>eudicotyledons</taxon>
        <taxon>Gunneridae</taxon>
        <taxon>Pentapetalae</taxon>
        <taxon>rosids</taxon>
        <taxon>fabids</taxon>
        <taxon>Cucurbitales</taxon>
        <taxon>Cucurbitaceae</taxon>
        <taxon>Momordiceae</taxon>
        <taxon>Momordica</taxon>
    </lineage>
</organism>
<sequence length="214" mass="24720">MFEMEIEANRPAVKKKLWNVVRAIVFMLRKGLSKSKIVLDLHLMIKQSKIVGKAIANLVEFHHGSAFSCQTIDIANSYISTRDYEFSCSNSPAPAYPFRYFNKLRKHQNHHYFSKSYRYDDFSTVTAVHRVLDILHSDQKSEASPLVPLPGFGKSPRSVRQLRVTDSPFSLKDDGDSQFVDKAAEEFIKKFYTDLRLERSLATFESPYRNTLCR</sequence>
<evidence type="ECO:0000313" key="1">
    <source>
        <dbReference type="Proteomes" id="UP000504603"/>
    </source>
</evidence>
<gene>
    <name evidence="2" type="primary">LOC111021911</name>
</gene>
<keyword evidence="1" id="KW-1185">Reference proteome</keyword>
<dbReference type="PANTHER" id="PTHR33265:SF26">
    <property type="entry name" value="OS06G0554600 PROTEIN"/>
    <property type="match status" value="1"/>
</dbReference>
<dbReference type="GeneID" id="111021911"/>
<dbReference type="KEGG" id="mcha:111021911"/>
<proteinExistence type="predicted"/>